<proteinExistence type="predicted"/>
<keyword evidence="1" id="KW-0472">Membrane</keyword>
<organism evidence="2">
    <name type="scientific">Ixodes ricinus</name>
    <name type="common">Common tick</name>
    <name type="synonym">Acarus ricinus</name>
    <dbReference type="NCBI Taxonomy" id="34613"/>
    <lineage>
        <taxon>Eukaryota</taxon>
        <taxon>Metazoa</taxon>
        <taxon>Ecdysozoa</taxon>
        <taxon>Arthropoda</taxon>
        <taxon>Chelicerata</taxon>
        <taxon>Arachnida</taxon>
        <taxon>Acari</taxon>
        <taxon>Parasitiformes</taxon>
        <taxon>Ixodida</taxon>
        <taxon>Ixodoidea</taxon>
        <taxon>Ixodidae</taxon>
        <taxon>Ixodinae</taxon>
        <taxon>Ixodes</taxon>
    </lineage>
</organism>
<keyword evidence="1" id="KW-1133">Transmembrane helix</keyword>
<protein>
    <submittedName>
        <fullName evidence="2">Putative secreted protein</fullName>
    </submittedName>
</protein>
<keyword evidence="1" id="KW-0812">Transmembrane</keyword>
<dbReference type="EMBL" id="GIFC01000962">
    <property type="protein sequence ID" value="MXU83045.1"/>
    <property type="molecule type" value="Transcribed_RNA"/>
</dbReference>
<name>A0A6B0U3E8_IXORI</name>
<evidence type="ECO:0000313" key="2">
    <source>
        <dbReference type="EMBL" id="MXU83045.1"/>
    </source>
</evidence>
<reference evidence="2" key="1">
    <citation type="submission" date="2019-12" db="EMBL/GenBank/DDBJ databases">
        <title>An insight into the sialome of adult female Ixodes ricinus ticks feeding for 6 days.</title>
        <authorList>
            <person name="Perner J."/>
            <person name="Ribeiro J.M.C."/>
        </authorList>
    </citation>
    <scope>NUCLEOTIDE SEQUENCE</scope>
    <source>
        <strain evidence="2">Semi-engorged</strain>
        <tissue evidence="2">Salivary glands</tissue>
    </source>
</reference>
<feature type="transmembrane region" description="Helical" evidence="1">
    <location>
        <begin position="12"/>
        <end position="32"/>
    </location>
</feature>
<accession>A0A6B0U3E8</accession>
<sequence length="73" mass="8503">MPKELLVQCYSAVLVVSLGFLHVFRSSGTYIPHAGKRRRRVRANSVRQCTKIHVRSRFSTVFNAMNLKEKRRN</sequence>
<dbReference type="AlphaFoldDB" id="A0A6B0U3E8"/>
<evidence type="ECO:0000256" key="1">
    <source>
        <dbReference type="SAM" id="Phobius"/>
    </source>
</evidence>